<protein>
    <submittedName>
        <fullName evidence="2">Uncharacterized protein</fullName>
    </submittedName>
</protein>
<name>A0A2M8LBK3_9BACT</name>
<evidence type="ECO:0000313" key="3">
    <source>
        <dbReference type="Proteomes" id="UP000228700"/>
    </source>
</evidence>
<evidence type="ECO:0000256" key="1">
    <source>
        <dbReference type="SAM" id="Phobius"/>
    </source>
</evidence>
<comment type="caution">
    <text evidence="2">The sequence shown here is derived from an EMBL/GenBank/DDBJ whole genome shotgun (WGS) entry which is preliminary data.</text>
</comment>
<reference evidence="3" key="1">
    <citation type="submission" date="2017-09" db="EMBL/GenBank/DDBJ databases">
        <title>Depth-based differentiation of microbial function through sediment-hosted aquifers and enrichment of novel symbionts in the deep terrestrial subsurface.</title>
        <authorList>
            <person name="Probst A.J."/>
            <person name="Ladd B."/>
            <person name="Jarett J.K."/>
            <person name="Geller-Mcgrath D.E."/>
            <person name="Sieber C.M.K."/>
            <person name="Emerson J.B."/>
            <person name="Anantharaman K."/>
            <person name="Thomas B.C."/>
            <person name="Malmstrom R."/>
            <person name="Stieglmeier M."/>
            <person name="Klingl A."/>
            <person name="Woyke T."/>
            <person name="Ryan C.M."/>
            <person name="Banfield J.F."/>
        </authorList>
    </citation>
    <scope>NUCLEOTIDE SEQUENCE [LARGE SCALE GENOMIC DNA]</scope>
</reference>
<dbReference type="AlphaFoldDB" id="A0A2M8LBK3"/>
<feature type="transmembrane region" description="Helical" evidence="1">
    <location>
        <begin position="412"/>
        <end position="430"/>
    </location>
</feature>
<organism evidence="2 3">
    <name type="scientific">Candidatus Taylorbacteria bacterium CG10_big_fil_rev_8_21_14_0_10_41_48</name>
    <dbReference type="NCBI Taxonomy" id="1975024"/>
    <lineage>
        <taxon>Bacteria</taxon>
        <taxon>Candidatus Tayloriibacteriota</taxon>
    </lineage>
</organism>
<keyword evidence="1" id="KW-0812">Transmembrane</keyword>
<keyword evidence="1" id="KW-0472">Membrane</keyword>
<accession>A0A2M8LBK3</accession>
<dbReference type="EMBL" id="PFEQ01000013">
    <property type="protein sequence ID" value="PJE73993.1"/>
    <property type="molecule type" value="Genomic_DNA"/>
</dbReference>
<proteinExistence type="predicted"/>
<keyword evidence="1" id="KW-1133">Transmembrane helix</keyword>
<evidence type="ECO:0000313" key="2">
    <source>
        <dbReference type="EMBL" id="PJE73993.1"/>
    </source>
</evidence>
<dbReference type="Proteomes" id="UP000228700">
    <property type="component" value="Unassembled WGS sequence"/>
</dbReference>
<gene>
    <name evidence="2" type="ORF">COV01_02680</name>
</gene>
<sequence>MHTFNRNRIIFYIPVFLLVFLFSIPFLSVQAQEGINGGSLCFASQNGFNFNLNTVSESLFAGQSQNVSGVITNNTDYDLQNGDVIVHIIKLSSGNSKNDYGLENDWVQRLVVADGISIESKASTNFDFAWNIPEKIVSGVYALDFYLVSNKAFIKAGSENHSFPAKRMIVSVSGGNDNVAYIKNNSLSMNGELLDSSRVFYFATGSSTPLHVGVESTGGVSRNIVVKYSLYNSTIIDDSHKVFEGQKVVSVNSKETSDVYLENLDLKKYAYYTALIELKDGDKSSFVTFGLSNTDKPFANVSSLYAKKINDTNIDIVGCVLLSEQSKKGALNFYTIDSHKNVVASGSVSVVDWKDVVNFTIPVSVEKVSENMSISLDIVSQDGSIISGVLIPVVCGDVCGNENFLINNIKNIIITVLTIITLLILTFLFFRKKNIDVLVLFLVSMLLPVVVYSQTGSFTSSATVTGQAYNVSNSGGTGGVIGLGTTGGGFIEVSWGIPDSDSGRGDSRGDTLPPTLEFTTQPTTIVSGQTATLYWQSYETSTCSAAGAWSGSKSISGNESTGVLNSDATYILSCAGWDGSSVEKSVTVTVTPAEQDVCPNISGSQTTVPAGYTVDGSGQCVLIPPTDVCPNIAGDQATVPAGYTVDGSGQCVAPTPPATTTDVCPNIAGDQATVPNGYQMNAAGLCVPIAPIDQTPDGVLDTADCNSADGWAYDPDTSSQSIDVHMYDGLTFLGAVTANQSRPDVNQVKGITGNHGFTFGIPESLKDNQNHQIFAYAINTNSVGPNPKLSGAPKTINCAPSTTIINNTDTGGGNGGGTTNNVNNSGFTLSADSNTLNIQFLGDIGNSSDSKRVYVNPVNGFNNPVELSIVGISPALPADTNISYSFDGRPFSSNPTITLTYRDISGGQYFSESGEIGSLFKVSLSKSITGNRTITLKGMSGANEFMYNFILKPYSADPHFMEI</sequence>
<feature type="transmembrane region" description="Helical" evidence="1">
    <location>
        <begin position="437"/>
        <end position="455"/>
    </location>
</feature>